<evidence type="ECO:0000313" key="4">
    <source>
        <dbReference type="EMBL" id="SVB47001.1"/>
    </source>
</evidence>
<name>A0A382EAK5_9ZZZZ</name>
<dbReference type="InterPro" id="IPR007627">
    <property type="entry name" value="RNA_pol_sigma70_r2"/>
</dbReference>
<dbReference type="Pfam" id="PF04542">
    <property type="entry name" value="Sigma70_r2"/>
    <property type="match status" value="1"/>
</dbReference>
<proteinExistence type="predicted"/>
<evidence type="ECO:0008006" key="5">
    <source>
        <dbReference type="Google" id="ProtNLM"/>
    </source>
</evidence>
<dbReference type="AlphaFoldDB" id="A0A382EAK5"/>
<sequence>MAKTKQVQGASVKEDKNVQGKTATAKKEPIKKKAKPSKVSSGSISMYLAEIGKFNPLPPEREVELAIRIQDNDERAMKELVEANLRFVVSVAKKYQGNGLSLADIINEGNMGLIKAAKRFDHTRGFKF</sequence>
<feature type="non-terminal residue" evidence="4">
    <location>
        <position position="128"/>
    </location>
</feature>
<dbReference type="EMBL" id="UINC01043240">
    <property type="protein sequence ID" value="SVB47001.1"/>
    <property type="molecule type" value="Genomic_DNA"/>
</dbReference>
<dbReference type="GO" id="GO:0016987">
    <property type="term" value="F:sigma factor activity"/>
    <property type="evidence" value="ECO:0007669"/>
    <property type="project" value="InterPro"/>
</dbReference>
<feature type="domain" description="RNA polymerase sigma-70 region 1.2" evidence="2">
    <location>
        <begin position="43"/>
        <end position="74"/>
    </location>
</feature>
<accession>A0A382EAK5</accession>
<dbReference type="Gene3D" id="1.10.601.10">
    <property type="entry name" value="RNA Polymerase Primary Sigma Factor"/>
    <property type="match status" value="1"/>
</dbReference>
<dbReference type="PANTHER" id="PTHR30376">
    <property type="entry name" value="SIGMA FACTOR RPOH HEAT SHOCK RELATED"/>
    <property type="match status" value="1"/>
</dbReference>
<gene>
    <name evidence="4" type="ORF">METZ01_LOCUS199855</name>
</gene>
<dbReference type="InterPro" id="IPR009042">
    <property type="entry name" value="RNA_pol_sigma70_r1_2"/>
</dbReference>
<reference evidence="4" key="1">
    <citation type="submission" date="2018-05" db="EMBL/GenBank/DDBJ databases">
        <authorList>
            <person name="Lanie J.A."/>
            <person name="Ng W.-L."/>
            <person name="Kazmierczak K.M."/>
            <person name="Andrzejewski T.M."/>
            <person name="Davidsen T.M."/>
            <person name="Wayne K.J."/>
            <person name="Tettelin H."/>
            <person name="Glass J.I."/>
            <person name="Rusch D."/>
            <person name="Podicherti R."/>
            <person name="Tsui H.-C.T."/>
            <person name="Winkler M.E."/>
        </authorList>
    </citation>
    <scope>NUCLEOTIDE SEQUENCE</scope>
</reference>
<organism evidence="4">
    <name type="scientific">marine metagenome</name>
    <dbReference type="NCBI Taxonomy" id="408172"/>
    <lineage>
        <taxon>unclassified sequences</taxon>
        <taxon>metagenomes</taxon>
        <taxon>ecological metagenomes</taxon>
    </lineage>
</organism>
<dbReference type="PANTHER" id="PTHR30376:SF3">
    <property type="entry name" value="RNA POLYMERASE SIGMA FACTOR RPOH"/>
    <property type="match status" value="1"/>
</dbReference>
<evidence type="ECO:0000259" key="3">
    <source>
        <dbReference type="Pfam" id="PF04542"/>
    </source>
</evidence>
<feature type="region of interest" description="Disordered" evidence="1">
    <location>
        <begin position="1"/>
        <end position="38"/>
    </location>
</feature>
<dbReference type="Pfam" id="PF00140">
    <property type="entry name" value="Sigma70_r1_2"/>
    <property type="match status" value="1"/>
</dbReference>
<protein>
    <recommendedName>
        <fullName evidence="5">RNA polymerase sigma-70 domain-containing protein</fullName>
    </recommendedName>
</protein>
<dbReference type="InterPro" id="IPR013325">
    <property type="entry name" value="RNA_pol_sigma_r2"/>
</dbReference>
<dbReference type="GO" id="GO:0003677">
    <property type="term" value="F:DNA binding"/>
    <property type="evidence" value="ECO:0007669"/>
    <property type="project" value="InterPro"/>
</dbReference>
<evidence type="ECO:0000259" key="2">
    <source>
        <dbReference type="Pfam" id="PF00140"/>
    </source>
</evidence>
<dbReference type="GO" id="GO:0006352">
    <property type="term" value="P:DNA-templated transcription initiation"/>
    <property type="evidence" value="ECO:0007669"/>
    <property type="project" value="InterPro"/>
</dbReference>
<dbReference type="SUPFAM" id="SSF88946">
    <property type="entry name" value="Sigma2 domain of RNA polymerase sigma factors"/>
    <property type="match status" value="1"/>
</dbReference>
<feature type="domain" description="RNA polymerase sigma-70 region 2" evidence="3">
    <location>
        <begin position="80"/>
        <end position="128"/>
    </location>
</feature>
<dbReference type="InterPro" id="IPR050813">
    <property type="entry name" value="Sigma-70_Factor"/>
</dbReference>
<evidence type="ECO:0000256" key="1">
    <source>
        <dbReference type="SAM" id="MobiDB-lite"/>
    </source>
</evidence>